<keyword evidence="3" id="KW-1185">Reference proteome</keyword>
<proteinExistence type="predicted"/>
<accession>A0A1J1HY74</accession>
<evidence type="ECO:0000256" key="1">
    <source>
        <dbReference type="SAM" id="MobiDB-lite"/>
    </source>
</evidence>
<dbReference type="EMBL" id="CVRI01000025">
    <property type="protein sequence ID" value="CRK92284.1"/>
    <property type="molecule type" value="Genomic_DNA"/>
</dbReference>
<reference evidence="2 3" key="1">
    <citation type="submission" date="2015-04" db="EMBL/GenBank/DDBJ databases">
        <authorList>
            <person name="Syromyatnikov M.Y."/>
            <person name="Popov V.N."/>
        </authorList>
    </citation>
    <scope>NUCLEOTIDE SEQUENCE [LARGE SCALE GENOMIC DNA]</scope>
</reference>
<feature type="region of interest" description="Disordered" evidence="1">
    <location>
        <begin position="1"/>
        <end position="34"/>
    </location>
</feature>
<sequence length="72" mass="8537">MFYDRSNLPAVESSKNSPRYENNEEEEKHSIQHSKDFTDVTENKTKKITKKFVCIVCRSELRFAIQDCLCYL</sequence>
<gene>
    <name evidence="2" type="ORF">CLUMA_CG005897</name>
</gene>
<dbReference type="AlphaFoldDB" id="A0A1J1HY74"/>
<protein>
    <submittedName>
        <fullName evidence="2">CLUMA_CG005897, isoform A</fullName>
    </submittedName>
</protein>
<evidence type="ECO:0000313" key="2">
    <source>
        <dbReference type="EMBL" id="CRK92284.1"/>
    </source>
</evidence>
<dbReference type="Proteomes" id="UP000183832">
    <property type="component" value="Unassembled WGS sequence"/>
</dbReference>
<organism evidence="2 3">
    <name type="scientific">Clunio marinus</name>
    <dbReference type="NCBI Taxonomy" id="568069"/>
    <lineage>
        <taxon>Eukaryota</taxon>
        <taxon>Metazoa</taxon>
        <taxon>Ecdysozoa</taxon>
        <taxon>Arthropoda</taxon>
        <taxon>Hexapoda</taxon>
        <taxon>Insecta</taxon>
        <taxon>Pterygota</taxon>
        <taxon>Neoptera</taxon>
        <taxon>Endopterygota</taxon>
        <taxon>Diptera</taxon>
        <taxon>Nematocera</taxon>
        <taxon>Chironomoidea</taxon>
        <taxon>Chironomidae</taxon>
        <taxon>Clunio</taxon>
    </lineage>
</organism>
<evidence type="ECO:0000313" key="3">
    <source>
        <dbReference type="Proteomes" id="UP000183832"/>
    </source>
</evidence>
<name>A0A1J1HY74_9DIPT</name>